<dbReference type="CDD" id="cd07991">
    <property type="entry name" value="LPLAT_LPCAT1-like"/>
    <property type="match status" value="1"/>
</dbReference>
<evidence type="ECO:0000256" key="8">
    <source>
        <dbReference type="ARBA" id="ARBA00023098"/>
    </source>
</evidence>
<gene>
    <name evidence="16" type="ORF">NOO_LOCUS5790</name>
</gene>
<feature type="domain" description="Phospholipid/glycerol acyltransferase" evidence="15">
    <location>
        <begin position="235"/>
        <end position="350"/>
    </location>
</feature>
<keyword evidence="6 14" id="KW-0812">Transmembrane</keyword>
<dbReference type="Pfam" id="PF01553">
    <property type="entry name" value="Acyltransferase"/>
    <property type="match status" value="1"/>
</dbReference>
<evidence type="ECO:0000313" key="16">
    <source>
        <dbReference type="EMBL" id="VDK79458.1"/>
    </source>
</evidence>
<organism evidence="18">
    <name type="scientific">Onchocerca ochengi</name>
    <name type="common">Filarial nematode worm</name>
    <dbReference type="NCBI Taxonomy" id="42157"/>
    <lineage>
        <taxon>Eukaryota</taxon>
        <taxon>Metazoa</taxon>
        <taxon>Ecdysozoa</taxon>
        <taxon>Nematoda</taxon>
        <taxon>Chromadorea</taxon>
        <taxon>Rhabditida</taxon>
        <taxon>Spirurina</taxon>
        <taxon>Spiruromorpha</taxon>
        <taxon>Filarioidea</taxon>
        <taxon>Onchocercidae</taxon>
        <taxon>Onchocerca</taxon>
    </lineage>
</organism>
<accession>A0A182ECJ6</accession>
<keyword evidence="10" id="KW-0594">Phospholipid biosynthesis</keyword>
<comment type="subcellular location">
    <subcellularLocation>
        <location evidence="1">Membrane</location>
    </subcellularLocation>
</comment>
<dbReference type="OrthoDB" id="272512at2759"/>
<evidence type="ECO:0000259" key="15">
    <source>
        <dbReference type="SMART" id="SM00563"/>
    </source>
</evidence>
<dbReference type="WBParaSite" id="nOo.2.0.1.t05790-RA">
    <property type="protein sequence ID" value="nOo.2.0.1.t05790-RA"/>
    <property type="gene ID" value="nOo.2.0.1.g05790"/>
</dbReference>
<evidence type="ECO:0000256" key="7">
    <source>
        <dbReference type="ARBA" id="ARBA00022989"/>
    </source>
</evidence>
<keyword evidence="9 14" id="KW-0472">Membrane</keyword>
<dbReference type="InterPro" id="IPR002123">
    <property type="entry name" value="Plipid/glycerol_acylTrfase"/>
</dbReference>
<evidence type="ECO:0000256" key="5">
    <source>
        <dbReference type="ARBA" id="ARBA00022679"/>
    </source>
</evidence>
<dbReference type="GO" id="GO:0004366">
    <property type="term" value="F:glycerol-3-phosphate O-acyltransferase activity"/>
    <property type="evidence" value="ECO:0007669"/>
    <property type="project" value="TreeGrafter"/>
</dbReference>
<evidence type="ECO:0000256" key="1">
    <source>
        <dbReference type="ARBA" id="ARBA00004370"/>
    </source>
</evidence>
<evidence type="ECO:0000256" key="6">
    <source>
        <dbReference type="ARBA" id="ARBA00022692"/>
    </source>
</evidence>
<dbReference type="AlphaFoldDB" id="A0A182ECJ6"/>
<feature type="transmembrane region" description="Helical" evidence="14">
    <location>
        <begin position="193"/>
        <end position="218"/>
    </location>
</feature>
<evidence type="ECO:0000256" key="11">
    <source>
        <dbReference type="ARBA" id="ARBA00023264"/>
    </source>
</evidence>
<evidence type="ECO:0000256" key="3">
    <source>
        <dbReference type="ARBA" id="ARBA00008655"/>
    </source>
</evidence>
<dbReference type="InterPro" id="IPR045252">
    <property type="entry name" value="LPCAT1-like"/>
</dbReference>
<dbReference type="PANTHER" id="PTHR23063">
    <property type="entry name" value="PHOSPHOLIPID ACYLTRANSFERASE"/>
    <property type="match status" value="1"/>
</dbReference>
<keyword evidence="12" id="KW-0012">Acyltransferase</keyword>
<evidence type="ECO:0000256" key="10">
    <source>
        <dbReference type="ARBA" id="ARBA00023209"/>
    </source>
</evidence>
<dbReference type="GO" id="GO:0008654">
    <property type="term" value="P:phospholipid biosynthetic process"/>
    <property type="evidence" value="ECO:0007669"/>
    <property type="project" value="UniProtKB-KW"/>
</dbReference>
<comment type="pathway">
    <text evidence="13">Phospholipid metabolism.</text>
</comment>
<keyword evidence="8" id="KW-0443">Lipid metabolism</keyword>
<dbReference type="PANTHER" id="PTHR23063:SF6">
    <property type="entry name" value="PHOSPHOLIPID_GLYCEROL ACYLTRANSFERASE DOMAIN-CONTAINING PROTEIN"/>
    <property type="match status" value="1"/>
</dbReference>
<keyword evidence="17" id="KW-1185">Reference proteome</keyword>
<keyword evidence="4" id="KW-0444">Lipid biosynthesis</keyword>
<keyword evidence="11" id="KW-1208">Phospholipid metabolism</keyword>
<evidence type="ECO:0000256" key="9">
    <source>
        <dbReference type="ARBA" id="ARBA00023136"/>
    </source>
</evidence>
<evidence type="ECO:0000313" key="18">
    <source>
        <dbReference type="WBParaSite" id="nOo.2.0.1.t05790-RA"/>
    </source>
</evidence>
<dbReference type="GO" id="GO:0019432">
    <property type="term" value="P:triglyceride biosynthetic process"/>
    <property type="evidence" value="ECO:0007669"/>
    <property type="project" value="TreeGrafter"/>
</dbReference>
<feature type="transmembrane region" description="Helical" evidence="14">
    <location>
        <begin position="35"/>
        <end position="63"/>
    </location>
</feature>
<proteinExistence type="inferred from homology"/>
<dbReference type="GO" id="GO:0016020">
    <property type="term" value="C:membrane"/>
    <property type="evidence" value="ECO:0007669"/>
    <property type="project" value="UniProtKB-SubCell"/>
</dbReference>
<evidence type="ECO:0000256" key="4">
    <source>
        <dbReference type="ARBA" id="ARBA00022516"/>
    </source>
</evidence>
<dbReference type="Proteomes" id="UP000271087">
    <property type="component" value="Unassembled WGS sequence"/>
</dbReference>
<reference evidence="18" key="1">
    <citation type="submission" date="2016-06" db="UniProtKB">
        <authorList>
            <consortium name="WormBaseParasite"/>
        </authorList>
    </citation>
    <scope>IDENTIFICATION</scope>
</reference>
<dbReference type="EMBL" id="UYRW01001636">
    <property type="protein sequence ID" value="VDK79458.1"/>
    <property type="molecule type" value="Genomic_DNA"/>
</dbReference>
<evidence type="ECO:0000256" key="14">
    <source>
        <dbReference type="SAM" id="Phobius"/>
    </source>
</evidence>
<reference evidence="16 17" key="2">
    <citation type="submission" date="2018-08" db="EMBL/GenBank/DDBJ databases">
        <authorList>
            <person name="Laetsch R D."/>
            <person name="Stevens L."/>
            <person name="Kumar S."/>
            <person name="Blaxter L. M."/>
        </authorList>
    </citation>
    <scope>NUCLEOTIDE SEQUENCE [LARGE SCALE GENOMIC DNA]</scope>
</reference>
<evidence type="ECO:0000256" key="2">
    <source>
        <dbReference type="ARBA" id="ARBA00005189"/>
    </source>
</evidence>
<dbReference type="SMART" id="SM00563">
    <property type="entry name" value="PlsC"/>
    <property type="match status" value="1"/>
</dbReference>
<keyword evidence="7 14" id="KW-1133">Transmembrane helix</keyword>
<keyword evidence="5" id="KW-0808">Transferase</keyword>
<protein>
    <submittedName>
        <fullName evidence="18">PlsC domain-containing protein</fullName>
    </submittedName>
</protein>
<evidence type="ECO:0000256" key="12">
    <source>
        <dbReference type="ARBA" id="ARBA00023315"/>
    </source>
</evidence>
<dbReference type="SUPFAM" id="SSF69593">
    <property type="entry name" value="Glycerol-3-phosphate (1)-acyltransferase"/>
    <property type="match status" value="1"/>
</dbReference>
<dbReference type="GO" id="GO:0005783">
    <property type="term" value="C:endoplasmic reticulum"/>
    <property type="evidence" value="ECO:0007669"/>
    <property type="project" value="TreeGrafter"/>
</dbReference>
<evidence type="ECO:0000256" key="13">
    <source>
        <dbReference type="ARBA" id="ARBA00025707"/>
    </source>
</evidence>
<name>A0A182ECJ6_ONCOC</name>
<dbReference type="STRING" id="42157.A0A182ECJ6"/>
<comment type="pathway">
    <text evidence="2">Lipid metabolism.</text>
</comment>
<sequence length="477" mass="55313">MLSNWLKCDEMPDAIITGVYCGNFVIKYPQEKDMLIIFLSVYIGWLLGLVLTTVFLIIFGYGWGPLPHLYIRLVKFVQNFYPHKYPRADTFWPAIIKRCNVSSLRKHHDNSLSSFLFSEIPMLSAFDICSDAFKAGFEAILQDQISVAFEPAPSFYNTLLERPDRLPFPDAERHISLQHIFGYFVALTFRYGILLPIRFCLILISFVFSTSAIVADHFMEMTDEQRIRVGVTYSRIAVANHLSPNDVQVIYADIDPEDGYGFTVTGQRHGGFVWFLETLAEKFIPTLWLERSSITDRKRFMDEVLREAKSNGPVLLFPEGYCTNNTRVLQFRRAVFEDSVIIYPIAIRQNARFGDSFWSEQKFWRYLLRILTSWAIVYDVTYLEPHQKRLDESNQDFAQRVQEAIAKTADVESIALDGRLWYAKSEQQRMKMLQMENIAKCFIDLINERTDCEKSMKLSKSLNGIKSPVLSSIVEFH</sequence>
<comment type="similarity">
    <text evidence="3">Belongs to the 1-acyl-sn-glycerol-3-phosphate acyltransferase family.</text>
</comment>
<evidence type="ECO:0000313" key="17">
    <source>
        <dbReference type="Proteomes" id="UP000271087"/>
    </source>
</evidence>